<name>A0A9Q1LPA0_9SOLA</name>
<dbReference type="Proteomes" id="UP001152561">
    <property type="component" value="Unassembled WGS sequence"/>
</dbReference>
<accession>A0A9Q1LPA0</accession>
<keyword evidence="3" id="KW-1185">Reference proteome</keyword>
<dbReference type="Pfam" id="PF24750">
    <property type="entry name" value="b-prop_At3g26010-like"/>
    <property type="match status" value="1"/>
</dbReference>
<protein>
    <recommendedName>
        <fullName evidence="1">F-box protein At3g26010-like beta-propeller domain-containing protein</fullName>
    </recommendedName>
</protein>
<dbReference type="EMBL" id="JAJAGQ010000015">
    <property type="protein sequence ID" value="KAJ8540899.1"/>
    <property type="molecule type" value="Genomic_DNA"/>
</dbReference>
<evidence type="ECO:0000313" key="3">
    <source>
        <dbReference type="Proteomes" id="UP001152561"/>
    </source>
</evidence>
<gene>
    <name evidence="2" type="ORF">K7X08_001715</name>
</gene>
<sequence length="314" mass="35347">MGFFCQGRDDDPLKIHFFFSSRKSSEIVDGSLDESDNFVGRGVYINASSNDFILIADDLENQGVYYVYNPATRQHLAVPVTQTSCISVAAIGFHCKVDDLEKDVISFTILRFEHSFDLRSSVTIESFSSDTNAWTTSDLVLDVPISVSIFSWAKVASLGVIDGVFCWIDMDSHVILYDSVNRRFWALELTEEIENKYVEALGVSGGALYYAIILYDSVNRRFWALQLSNDMVDGDARALGVSGGALYYALCVEAEITVWFLESNIRSQDAVRVRKYAADITSDVLDCLKAFGLSFYLIKTMTMSFHPEFRTYFI</sequence>
<dbReference type="InterPro" id="IPR055290">
    <property type="entry name" value="At3g26010-like"/>
</dbReference>
<dbReference type="InterPro" id="IPR056592">
    <property type="entry name" value="Beta-prop_At3g26010-like"/>
</dbReference>
<dbReference type="PANTHER" id="PTHR35546">
    <property type="entry name" value="F-BOX PROTEIN INTERACTION DOMAIN PROTEIN-RELATED"/>
    <property type="match status" value="1"/>
</dbReference>
<dbReference type="AlphaFoldDB" id="A0A9Q1LPA0"/>
<evidence type="ECO:0000259" key="1">
    <source>
        <dbReference type="Pfam" id="PF24750"/>
    </source>
</evidence>
<reference evidence="3" key="1">
    <citation type="journal article" date="2023" name="Proc. Natl. Acad. Sci. U.S.A.">
        <title>Genomic and structural basis for evolution of tropane alkaloid biosynthesis.</title>
        <authorList>
            <person name="Wanga Y.-J."/>
            <person name="Taina T."/>
            <person name="Yua J.-Y."/>
            <person name="Lia J."/>
            <person name="Xua B."/>
            <person name="Chenc J."/>
            <person name="D'Auriad J.C."/>
            <person name="Huanga J.-P."/>
            <person name="Huanga S.-X."/>
        </authorList>
    </citation>
    <scope>NUCLEOTIDE SEQUENCE [LARGE SCALE GENOMIC DNA]</scope>
    <source>
        <strain evidence="3">cv. KIB-2019</strain>
    </source>
</reference>
<comment type="caution">
    <text evidence="2">The sequence shown here is derived from an EMBL/GenBank/DDBJ whole genome shotgun (WGS) entry which is preliminary data.</text>
</comment>
<proteinExistence type="predicted"/>
<feature type="domain" description="F-box protein At3g26010-like beta-propeller" evidence="1">
    <location>
        <begin position="43"/>
        <end position="230"/>
    </location>
</feature>
<organism evidence="2 3">
    <name type="scientific">Anisodus acutangulus</name>
    <dbReference type="NCBI Taxonomy" id="402998"/>
    <lineage>
        <taxon>Eukaryota</taxon>
        <taxon>Viridiplantae</taxon>
        <taxon>Streptophyta</taxon>
        <taxon>Embryophyta</taxon>
        <taxon>Tracheophyta</taxon>
        <taxon>Spermatophyta</taxon>
        <taxon>Magnoliopsida</taxon>
        <taxon>eudicotyledons</taxon>
        <taxon>Gunneridae</taxon>
        <taxon>Pentapetalae</taxon>
        <taxon>asterids</taxon>
        <taxon>lamiids</taxon>
        <taxon>Solanales</taxon>
        <taxon>Solanaceae</taxon>
        <taxon>Solanoideae</taxon>
        <taxon>Hyoscyameae</taxon>
        <taxon>Anisodus</taxon>
    </lineage>
</organism>
<dbReference type="PANTHER" id="PTHR35546:SF101">
    <property type="entry name" value="F-BOX DOMAIN-CONTAINING PROTEIN"/>
    <property type="match status" value="1"/>
</dbReference>
<dbReference type="OrthoDB" id="1303076at2759"/>
<evidence type="ECO:0000313" key="2">
    <source>
        <dbReference type="EMBL" id="KAJ8540899.1"/>
    </source>
</evidence>